<feature type="transmembrane region" description="Helical" evidence="1">
    <location>
        <begin position="30"/>
        <end position="46"/>
    </location>
</feature>
<feature type="transmembrane region" description="Helical" evidence="1">
    <location>
        <begin position="6"/>
        <end position="23"/>
    </location>
</feature>
<dbReference type="EMBL" id="FWXD01000009">
    <property type="protein sequence ID" value="SMC24112.1"/>
    <property type="molecule type" value="Genomic_DNA"/>
</dbReference>
<accession>A0A1W1XJW6</accession>
<sequence length="70" mass="8043">MLSITPAALLAMLVFSVVGFVAFRYGKKQMLWQPMVIGILLMVYPYFVEQTWLLYLIGIALCAGLYFFRD</sequence>
<dbReference type="Proteomes" id="UP000192761">
    <property type="component" value="Unassembled WGS sequence"/>
</dbReference>
<dbReference type="STRING" id="1121001.SAMN02745857_01753"/>
<evidence type="ECO:0000256" key="1">
    <source>
        <dbReference type="SAM" id="Phobius"/>
    </source>
</evidence>
<keyword evidence="1" id="KW-0812">Transmembrane</keyword>
<evidence type="ECO:0000313" key="2">
    <source>
        <dbReference type="EMBL" id="SMC24112.1"/>
    </source>
</evidence>
<evidence type="ECO:0000313" key="3">
    <source>
        <dbReference type="Proteomes" id="UP000192761"/>
    </source>
</evidence>
<organism evidence="2 3">
    <name type="scientific">Andreprevotia lacus DSM 23236</name>
    <dbReference type="NCBI Taxonomy" id="1121001"/>
    <lineage>
        <taxon>Bacteria</taxon>
        <taxon>Pseudomonadati</taxon>
        <taxon>Pseudomonadota</taxon>
        <taxon>Betaproteobacteria</taxon>
        <taxon>Neisseriales</taxon>
        <taxon>Chitinibacteraceae</taxon>
        <taxon>Andreprevotia</taxon>
    </lineage>
</organism>
<protein>
    <recommendedName>
        <fullName evidence="4">Amino acid transport protein</fullName>
    </recommendedName>
</protein>
<dbReference type="OrthoDB" id="5525782at2"/>
<keyword evidence="1" id="KW-1133">Transmembrane helix</keyword>
<keyword evidence="1" id="KW-0472">Membrane</keyword>
<proteinExistence type="predicted"/>
<gene>
    <name evidence="2" type="ORF">SAMN02745857_01753</name>
</gene>
<dbReference type="AlphaFoldDB" id="A0A1W1XJW6"/>
<reference evidence="2 3" key="1">
    <citation type="submission" date="2017-04" db="EMBL/GenBank/DDBJ databases">
        <authorList>
            <person name="Afonso C.L."/>
            <person name="Miller P.J."/>
            <person name="Scott M.A."/>
            <person name="Spackman E."/>
            <person name="Goraichik I."/>
            <person name="Dimitrov K.M."/>
            <person name="Suarez D.L."/>
            <person name="Swayne D.E."/>
        </authorList>
    </citation>
    <scope>NUCLEOTIDE SEQUENCE [LARGE SCALE GENOMIC DNA]</scope>
    <source>
        <strain evidence="2 3">DSM 23236</strain>
    </source>
</reference>
<evidence type="ECO:0008006" key="4">
    <source>
        <dbReference type="Google" id="ProtNLM"/>
    </source>
</evidence>
<name>A0A1W1XJW6_9NEIS</name>
<dbReference type="RefSeq" id="WP_084090417.1">
    <property type="nucleotide sequence ID" value="NZ_FWXD01000009.1"/>
</dbReference>
<feature type="transmembrane region" description="Helical" evidence="1">
    <location>
        <begin position="52"/>
        <end position="68"/>
    </location>
</feature>
<keyword evidence="3" id="KW-1185">Reference proteome</keyword>